<evidence type="ECO:0000313" key="12">
    <source>
        <dbReference type="Ensembl" id="ENSDCDP00010061347.1"/>
    </source>
</evidence>
<organism evidence="12 13">
    <name type="scientific">Denticeps clupeoides</name>
    <name type="common">denticle herring</name>
    <dbReference type="NCBI Taxonomy" id="299321"/>
    <lineage>
        <taxon>Eukaryota</taxon>
        <taxon>Metazoa</taxon>
        <taxon>Chordata</taxon>
        <taxon>Craniata</taxon>
        <taxon>Vertebrata</taxon>
        <taxon>Euteleostomi</taxon>
        <taxon>Actinopterygii</taxon>
        <taxon>Neopterygii</taxon>
        <taxon>Teleostei</taxon>
        <taxon>Clupei</taxon>
        <taxon>Clupeiformes</taxon>
        <taxon>Denticipitoidei</taxon>
        <taxon>Denticipitidae</taxon>
        <taxon>Denticeps</taxon>
    </lineage>
</organism>
<dbReference type="GeneTree" id="ENSGT00950000183171"/>
<dbReference type="FunFam" id="3.40.390.10:FF:000013">
    <property type="entry name" value="Mitochondrial intermediate peptidase"/>
    <property type="match status" value="1"/>
</dbReference>
<reference evidence="12" key="3">
    <citation type="submission" date="2025-09" db="UniProtKB">
        <authorList>
            <consortium name="Ensembl"/>
        </authorList>
    </citation>
    <scope>IDENTIFICATION</scope>
</reference>
<comment type="cofactor">
    <cofactor evidence="10">
        <name>Zn(2+)</name>
        <dbReference type="ChEBI" id="CHEBI:29105"/>
    </cofactor>
    <text evidence="10">Binds 1 zinc ion.</text>
</comment>
<proteinExistence type="inferred from homology"/>
<dbReference type="PANTHER" id="PTHR11804">
    <property type="entry name" value="PROTEASE M3 THIMET OLIGOPEPTIDASE-RELATED"/>
    <property type="match status" value="1"/>
</dbReference>
<reference evidence="12" key="2">
    <citation type="submission" date="2025-08" db="UniProtKB">
        <authorList>
            <consortium name="Ensembl"/>
        </authorList>
    </citation>
    <scope>IDENTIFICATION</scope>
</reference>
<keyword evidence="5 10" id="KW-0378">Hydrolase</keyword>
<sequence>HRDIMSACKRLLAVLRPGRSPLFRRVATWSPVGAAFNARQQRKLDLFHRSNGLFGVPELTCPDGFAAVGERALRETERLVEKACQSLPGIITVKTFDQLSDSLCRVADLADFVKVAHPDPAFREAAERTCVNIGTMVEKLNTNVDLCNSLKNLLDKSDIMASLDPETRRVAELFMFDFEISGIHLSEEKRKEAVNLNVRLLDLNNEFLVGSHLPNKIEKRMLPDHIHHHFSKEGNYIQIGGLHAEATDDLVRELAYRIFLYPNTSLLQTLEELLKCRNKLANLVGYESYANRALKGTMAKSPETVMKFLQLLTDQLSARFNIEPSLYSPFFSLGACMEGLNSLFTELYGVSLMAEEPSAGEVWSEDVRKLAVVHETEGLLGYIYCDFFHRPDKPHQDCHFTIRGGRQLDNGQYQLPVVVLLLSLPLPRKSAPTLLTPGMMENLFHEMGHAMHSMLGRTRYQHVTGTRCATDFAEVPSILMEYFATDHRVLNQFARHYQTGQPLPKSMVTRLCESKKVCGAADTQLQVFYATLDQVFHGKPQDRSTTDILKDLQEKFYGLPYVPNTAWQLRFSHLIGYGAKYYSYLMSRAVASMVWKQCFLKDPLNREMGERYRQEMLAHGGGKEPMLMVEGMLQRRPTVEDFVDALVSDLNPDFETFIMDSEA</sequence>
<evidence type="ECO:0000256" key="7">
    <source>
        <dbReference type="ARBA" id="ARBA00022946"/>
    </source>
</evidence>
<evidence type="ECO:0000256" key="10">
    <source>
        <dbReference type="RuleBase" id="RU003435"/>
    </source>
</evidence>
<dbReference type="Gene3D" id="1.10.1370.10">
    <property type="entry name" value="Neurolysin, domain 3"/>
    <property type="match status" value="2"/>
</dbReference>
<dbReference type="PANTHER" id="PTHR11804:SF71">
    <property type="entry name" value="MITOCHONDRIAL INTERMEDIATE PEPTIDASE"/>
    <property type="match status" value="1"/>
</dbReference>
<evidence type="ECO:0000256" key="3">
    <source>
        <dbReference type="ARBA" id="ARBA00022670"/>
    </source>
</evidence>
<dbReference type="AlphaFoldDB" id="A0AAY4EUI6"/>
<dbReference type="GO" id="GO:0006518">
    <property type="term" value="P:peptide metabolic process"/>
    <property type="evidence" value="ECO:0007669"/>
    <property type="project" value="TreeGrafter"/>
</dbReference>
<keyword evidence="6 10" id="KW-0862">Zinc</keyword>
<evidence type="ECO:0000256" key="1">
    <source>
        <dbReference type="ARBA" id="ARBA00004173"/>
    </source>
</evidence>
<name>A0AAY4EUI6_9TELE</name>
<evidence type="ECO:0000256" key="2">
    <source>
        <dbReference type="ARBA" id="ARBA00006040"/>
    </source>
</evidence>
<protein>
    <recommendedName>
        <fullName evidence="11">Peptidase M3A/M3B catalytic domain-containing protein</fullName>
    </recommendedName>
</protein>
<dbReference type="InterPro" id="IPR045090">
    <property type="entry name" value="Pept_M3A_M3B"/>
</dbReference>
<dbReference type="InterPro" id="IPR024077">
    <property type="entry name" value="Neurolysin/TOP_dom2"/>
</dbReference>
<dbReference type="InterPro" id="IPR024079">
    <property type="entry name" value="MetalloPept_cat_dom_sf"/>
</dbReference>
<dbReference type="GO" id="GO:0006627">
    <property type="term" value="P:protein processing involved in protein targeting to mitochondrion"/>
    <property type="evidence" value="ECO:0007669"/>
    <property type="project" value="TreeGrafter"/>
</dbReference>
<evidence type="ECO:0000259" key="11">
    <source>
        <dbReference type="Pfam" id="PF01432"/>
    </source>
</evidence>
<keyword evidence="4 10" id="KW-0479">Metal-binding</keyword>
<keyword evidence="13" id="KW-1185">Reference proteome</keyword>
<comment type="subcellular location">
    <subcellularLocation>
        <location evidence="1">Mitochondrion</location>
    </subcellularLocation>
</comment>
<keyword evidence="3 10" id="KW-0645">Protease</keyword>
<evidence type="ECO:0000256" key="8">
    <source>
        <dbReference type="ARBA" id="ARBA00023049"/>
    </source>
</evidence>
<evidence type="ECO:0000256" key="6">
    <source>
        <dbReference type="ARBA" id="ARBA00022833"/>
    </source>
</evidence>
<dbReference type="SUPFAM" id="SSF55486">
    <property type="entry name" value="Metalloproteases ('zincins'), catalytic domain"/>
    <property type="match status" value="1"/>
</dbReference>
<gene>
    <name evidence="12" type="primary">MIPEP</name>
</gene>
<dbReference type="Gene3D" id="3.40.390.10">
    <property type="entry name" value="Collagenase (Catalytic Domain)"/>
    <property type="match status" value="1"/>
</dbReference>
<dbReference type="Ensembl" id="ENSDCDT00010072114.1">
    <property type="protein sequence ID" value="ENSDCDP00010061347.1"/>
    <property type="gene ID" value="ENSDCDG00010033734.1"/>
</dbReference>
<evidence type="ECO:0000256" key="5">
    <source>
        <dbReference type="ARBA" id="ARBA00022801"/>
    </source>
</evidence>
<accession>A0AAY4EUI6</accession>
<feature type="domain" description="Peptidase M3A/M3B catalytic" evidence="11">
    <location>
        <begin position="315"/>
        <end position="646"/>
    </location>
</feature>
<dbReference type="CDD" id="cd06457">
    <property type="entry name" value="M3A_MIP"/>
    <property type="match status" value="1"/>
</dbReference>
<dbReference type="GO" id="GO:0004222">
    <property type="term" value="F:metalloendopeptidase activity"/>
    <property type="evidence" value="ECO:0007669"/>
    <property type="project" value="InterPro"/>
</dbReference>
<evidence type="ECO:0000256" key="4">
    <source>
        <dbReference type="ARBA" id="ARBA00022723"/>
    </source>
</evidence>
<dbReference type="InterPro" id="IPR001567">
    <property type="entry name" value="Pept_M3A_M3B_dom"/>
</dbReference>
<comment type="similarity">
    <text evidence="2 10">Belongs to the peptidase M3 family.</text>
</comment>
<reference evidence="12 13" key="1">
    <citation type="submission" date="2020-06" db="EMBL/GenBank/DDBJ databases">
        <authorList>
            <consortium name="Wellcome Sanger Institute Data Sharing"/>
        </authorList>
    </citation>
    <scope>NUCLEOTIDE SEQUENCE [LARGE SCALE GENOMIC DNA]</scope>
</reference>
<evidence type="ECO:0000313" key="13">
    <source>
        <dbReference type="Proteomes" id="UP000694580"/>
    </source>
</evidence>
<keyword evidence="8 10" id="KW-0482">Metalloprotease</keyword>
<keyword evidence="9" id="KW-0496">Mitochondrion</keyword>
<keyword evidence="7" id="KW-0809">Transit peptide</keyword>
<evidence type="ECO:0000256" key="9">
    <source>
        <dbReference type="ARBA" id="ARBA00023128"/>
    </source>
</evidence>
<dbReference type="InterPro" id="IPR033851">
    <property type="entry name" value="M3A_MIP"/>
</dbReference>
<dbReference type="Pfam" id="PF01432">
    <property type="entry name" value="Peptidase_M3"/>
    <property type="match status" value="1"/>
</dbReference>
<dbReference type="GO" id="GO:0046872">
    <property type="term" value="F:metal ion binding"/>
    <property type="evidence" value="ECO:0007669"/>
    <property type="project" value="UniProtKB-UniRule"/>
</dbReference>
<dbReference type="Proteomes" id="UP000694580">
    <property type="component" value="Chromosome 19"/>
</dbReference>
<dbReference type="GO" id="GO:0005739">
    <property type="term" value="C:mitochondrion"/>
    <property type="evidence" value="ECO:0007669"/>
    <property type="project" value="UniProtKB-SubCell"/>
</dbReference>